<accession>A0ABR4G8Y4</accession>
<dbReference type="CDD" id="cd05233">
    <property type="entry name" value="SDR_c"/>
    <property type="match status" value="1"/>
</dbReference>
<evidence type="ECO:0000256" key="2">
    <source>
        <dbReference type="ARBA" id="ARBA00022857"/>
    </source>
</evidence>
<organism evidence="5 6">
    <name type="scientific">Aspergillus keveii</name>
    <dbReference type="NCBI Taxonomy" id="714993"/>
    <lineage>
        <taxon>Eukaryota</taxon>
        <taxon>Fungi</taxon>
        <taxon>Dikarya</taxon>
        <taxon>Ascomycota</taxon>
        <taxon>Pezizomycotina</taxon>
        <taxon>Eurotiomycetes</taxon>
        <taxon>Eurotiomycetidae</taxon>
        <taxon>Eurotiales</taxon>
        <taxon>Aspergillaceae</taxon>
        <taxon>Aspergillus</taxon>
        <taxon>Aspergillus subgen. Nidulantes</taxon>
    </lineage>
</organism>
<keyword evidence="2" id="KW-0521">NADP</keyword>
<dbReference type="Proteomes" id="UP001610563">
    <property type="component" value="Unassembled WGS sequence"/>
</dbReference>
<keyword evidence="6" id="KW-1185">Reference proteome</keyword>
<reference evidence="5 6" key="1">
    <citation type="submission" date="2024-07" db="EMBL/GenBank/DDBJ databases">
        <title>Section-level genome sequencing and comparative genomics of Aspergillus sections Usti and Cavernicolus.</title>
        <authorList>
            <consortium name="Lawrence Berkeley National Laboratory"/>
            <person name="Nybo J.L."/>
            <person name="Vesth T.C."/>
            <person name="Theobald S."/>
            <person name="Frisvad J.C."/>
            <person name="Larsen T.O."/>
            <person name="Kjaerboelling I."/>
            <person name="Rothschild-Mancinelli K."/>
            <person name="Lyhne E.K."/>
            <person name="Kogle M.E."/>
            <person name="Barry K."/>
            <person name="Clum A."/>
            <person name="Na H."/>
            <person name="Ledsgaard L."/>
            <person name="Lin J."/>
            <person name="Lipzen A."/>
            <person name="Kuo A."/>
            <person name="Riley R."/>
            <person name="Mondo S."/>
            <person name="Labutti K."/>
            <person name="Haridas S."/>
            <person name="Pangalinan J."/>
            <person name="Salamov A.A."/>
            <person name="Simmons B.A."/>
            <person name="Magnuson J.K."/>
            <person name="Chen J."/>
            <person name="Drula E."/>
            <person name="Henrissat B."/>
            <person name="Wiebenga A."/>
            <person name="Lubbers R.J."/>
            <person name="Gomes A.C."/>
            <person name="Makela M.R."/>
            <person name="Stajich J."/>
            <person name="Grigoriev I.V."/>
            <person name="Mortensen U.H."/>
            <person name="De Vries R.P."/>
            <person name="Baker S.E."/>
            <person name="Andersen M.R."/>
        </authorList>
    </citation>
    <scope>NUCLEOTIDE SEQUENCE [LARGE SCALE GENOMIC DNA]</scope>
    <source>
        <strain evidence="5 6">CBS 209.92</strain>
    </source>
</reference>
<evidence type="ECO:0000313" key="5">
    <source>
        <dbReference type="EMBL" id="KAL2795489.1"/>
    </source>
</evidence>
<evidence type="ECO:0000256" key="4">
    <source>
        <dbReference type="RuleBase" id="RU000363"/>
    </source>
</evidence>
<gene>
    <name evidence="5" type="ORF">BJX66DRAFT_167712</name>
</gene>
<dbReference type="PANTHER" id="PTHR42760">
    <property type="entry name" value="SHORT-CHAIN DEHYDROGENASES/REDUCTASES FAMILY MEMBER"/>
    <property type="match status" value="1"/>
</dbReference>
<proteinExistence type="inferred from homology"/>
<dbReference type="SUPFAM" id="SSF51735">
    <property type="entry name" value="NAD(P)-binding Rossmann-fold domains"/>
    <property type="match status" value="1"/>
</dbReference>
<dbReference type="InterPro" id="IPR036291">
    <property type="entry name" value="NAD(P)-bd_dom_sf"/>
</dbReference>
<comment type="caution">
    <text evidence="5">The sequence shown here is derived from an EMBL/GenBank/DDBJ whole genome shotgun (WGS) entry which is preliminary data.</text>
</comment>
<dbReference type="PRINTS" id="PR00081">
    <property type="entry name" value="GDHRDH"/>
</dbReference>
<evidence type="ECO:0000313" key="6">
    <source>
        <dbReference type="Proteomes" id="UP001610563"/>
    </source>
</evidence>
<dbReference type="EMBL" id="JBFTWV010000034">
    <property type="protein sequence ID" value="KAL2795489.1"/>
    <property type="molecule type" value="Genomic_DNA"/>
</dbReference>
<dbReference type="PRINTS" id="PR00080">
    <property type="entry name" value="SDRFAMILY"/>
</dbReference>
<dbReference type="InterPro" id="IPR002347">
    <property type="entry name" value="SDR_fam"/>
</dbReference>
<comment type="similarity">
    <text evidence="1 4">Belongs to the short-chain dehydrogenases/reductases (SDR) family.</text>
</comment>
<sequence length="256" mass="26613">MTTMQGKVAIVTGTSNGVGSSVAAMLLSQGAFVFGVDIAAASSSLSGYLNYRHHQSDLSQPASPIDAVKACAAAFGARIDVLINVAGIIDHYGSVDTLTDDIWDKVIAVDLTAPVRLMRAVVSVMLKQEKIDGERGAILNVSSRAGMSGATAGVAYTSAKHGLIGATKQVAFRFRNEKIRCNAVAPGGVLTNMALDKEKLDMQATPAIDAVRLAGQSYDAMNTPDEVASVIIYLVSSASRGVNGAILPIDNGWSTI</sequence>
<evidence type="ECO:0000256" key="1">
    <source>
        <dbReference type="ARBA" id="ARBA00006484"/>
    </source>
</evidence>
<dbReference type="Pfam" id="PF00106">
    <property type="entry name" value="adh_short"/>
    <property type="match status" value="1"/>
</dbReference>
<dbReference type="PANTHER" id="PTHR42760:SF133">
    <property type="entry name" value="3-OXOACYL-[ACYL-CARRIER-PROTEIN] REDUCTASE"/>
    <property type="match status" value="1"/>
</dbReference>
<keyword evidence="3" id="KW-0560">Oxidoreductase</keyword>
<protein>
    <submittedName>
        <fullName evidence="5">NAD(P)-binding protein</fullName>
    </submittedName>
</protein>
<evidence type="ECO:0000256" key="3">
    <source>
        <dbReference type="ARBA" id="ARBA00023002"/>
    </source>
</evidence>
<name>A0ABR4G8Y4_9EURO</name>
<dbReference type="Gene3D" id="3.40.50.720">
    <property type="entry name" value="NAD(P)-binding Rossmann-like Domain"/>
    <property type="match status" value="1"/>
</dbReference>